<dbReference type="NCBIfam" id="TIGR00644">
    <property type="entry name" value="recJ"/>
    <property type="match status" value="1"/>
</dbReference>
<feature type="domain" description="DHHA1" evidence="7">
    <location>
        <begin position="318"/>
        <end position="409"/>
    </location>
</feature>
<evidence type="ECO:0000259" key="8">
    <source>
        <dbReference type="Pfam" id="PF17768"/>
    </source>
</evidence>
<evidence type="ECO:0000256" key="5">
    <source>
        <dbReference type="ARBA" id="ARBA00022839"/>
    </source>
</evidence>
<dbReference type="GO" id="GO:0006310">
    <property type="term" value="P:DNA recombination"/>
    <property type="evidence" value="ECO:0007669"/>
    <property type="project" value="InterPro"/>
</dbReference>
<dbReference type="InterPro" id="IPR038763">
    <property type="entry name" value="DHH_sf"/>
</dbReference>
<dbReference type="InterPro" id="IPR001667">
    <property type="entry name" value="DDH_dom"/>
</dbReference>
<dbReference type="Pfam" id="PF02272">
    <property type="entry name" value="DHHA1"/>
    <property type="match status" value="1"/>
</dbReference>
<dbReference type="PANTHER" id="PTHR30255:SF2">
    <property type="entry name" value="SINGLE-STRANDED-DNA-SPECIFIC EXONUCLEASE RECJ"/>
    <property type="match status" value="1"/>
</dbReference>
<dbReference type="AlphaFoldDB" id="A0A1F6AI13"/>
<evidence type="ECO:0000259" key="6">
    <source>
        <dbReference type="Pfam" id="PF01368"/>
    </source>
</evidence>
<feature type="domain" description="DDH" evidence="6">
    <location>
        <begin position="69"/>
        <end position="184"/>
    </location>
</feature>
<reference evidence="9 10" key="1">
    <citation type="journal article" date="2016" name="Nat. Commun.">
        <title>Thousands of microbial genomes shed light on interconnected biogeochemical processes in an aquifer system.</title>
        <authorList>
            <person name="Anantharaman K."/>
            <person name="Brown C.T."/>
            <person name="Hug L.A."/>
            <person name="Sharon I."/>
            <person name="Castelle C.J."/>
            <person name="Probst A.J."/>
            <person name="Thomas B.C."/>
            <person name="Singh A."/>
            <person name="Wilkins M.J."/>
            <person name="Karaoz U."/>
            <person name="Brodie E.L."/>
            <person name="Williams K.H."/>
            <person name="Hubbard S.S."/>
            <person name="Banfield J.F."/>
        </authorList>
    </citation>
    <scope>NUCLEOTIDE SEQUENCE [LARGE SCALE GENOMIC DNA]</scope>
</reference>
<protein>
    <recommendedName>
        <fullName evidence="2">Single-stranded-DNA-specific exonuclease RecJ</fullName>
    </recommendedName>
</protein>
<dbReference type="PANTHER" id="PTHR30255">
    <property type="entry name" value="SINGLE-STRANDED-DNA-SPECIFIC EXONUCLEASE RECJ"/>
    <property type="match status" value="1"/>
</dbReference>
<evidence type="ECO:0000313" key="10">
    <source>
        <dbReference type="Proteomes" id="UP000178759"/>
    </source>
</evidence>
<evidence type="ECO:0000313" key="9">
    <source>
        <dbReference type="EMBL" id="OGG24331.1"/>
    </source>
</evidence>
<proteinExistence type="inferred from homology"/>
<dbReference type="InterPro" id="IPR051673">
    <property type="entry name" value="SSDNA_exonuclease_RecJ"/>
</dbReference>
<accession>A0A1F6AI13</accession>
<dbReference type="GO" id="GO:0006281">
    <property type="term" value="P:DNA repair"/>
    <property type="evidence" value="ECO:0007669"/>
    <property type="project" value="InterPro"/>
</dbReference>
<dbReference type="InterPro" id="IPR003156">
    <property type="entry name" value="DHHA1_dom"/>
</dbReference>
<evidence type="ECO:0000256" key="4">
    <source>
        <dbReference type="ARBA" id="ARBA00022801"/>
    </source>
</evidence>
<dbReference type="GO" id="GO:0008409">
    <property type="term" value="F:5'-3' exonuclease activity"/>
    <property type="evidence" value="ECO:0007669"/>
    <property type="project" value="InterPro"/>
</dbReference>
<dbReference type="Proteomes" id="UP000178759">
    <property type="component" value="Unassembled WGS sequence"/>
</dbReference>
<keyword evidence="5 9" id="KW-0269">Exonuclease</keyword>
<dbReference type="EMBL" id="MFJV01000001">
    <property type="protein sequence ID" value="OGG24331.1"/>
    <property type="molecule type" value="Genomic_DNA"/>
</dbReference>
<comment type="caution">
    <text evidence="9">The sequence shown here is derived from an EMBL/GenBank/DDBJ whole genome shotgun (WGS) entry which is preliminary data.</text>
</comment>
<sequence>MKKWHVLSQGTDIIKLLLQSRGLTTKKEIKDFLHSPHPLTLMPKDVGIDKNLLQKAITRIKGAIKNKESIVVYADYDADGITAGAIMWETLYGLGARVMPYIPHRVEEGYGLSTKGIESVRQQFDPSLIITVDHGITAKEKIAYAKKLGIDVIVTDHHVKPKSLPNCTIVHTTQLCGAGVSWFLASELGKPDVSLAAIGTIADMVPLVGPNRSIVKFGLEAINTTKRVGLEALINDAGLTKGLLKTYDVSHVLAPRLNAMGRIEHALDALRLLCTKNTDKANLLAQKLGLTNKERQQLTEDTVILARDLHKSQTKKKLIFIAHESFNQGVIGLVAGKLVEEFYRPTIVVAIGDGYSKASARSVSGFNIVETIRKCSDILVDVGGHPMAAGFTVETKHIEALKKRLEKIAESELDEEKLTKMLKIDVEIPLSTVSIYLWEKIQEFAPFGFGNPEPVFATRNVHIEDARLVGKDGKHLKLRIDSFPAIAFNLGSFYGRLKPDKAVDIAYTIDLDTWNGNNRLQLKIKDIHY</sequence>
<gene>
    <name evidence="9" type="ORF">A3A79_04060</name>
</gene>
<keyword evidence="3" id="KW-0540">Nuclease</keyword>
<dbReference type="InterPro" id="IPR004610">
    <property type="entry name" value="RecJ"/>
</dbReference>
<dbReference type="STRING" id="1798392.A3A79_04060"/>
<evidence type="ECO:0000256" key="2">
    <source>
        <dbReference type="ARBA" id="ARBA00019841"/>
    </source>
</evidence>
<feature type="domain" description="RecJ OB" evidence="8">
    <location>
        <begin position="424"/>
        <end position="526"/>
    </location>
</feature>
<dbReference type="SUPFAM" id="SSF64182">
    <property type="entry name" value="DHH phosphoesterases"/>
    <property type="match status" value="1"/>
</dbReference>
<evidence type="ECO:0000256" key="1">
    <source>
        <dbReference type="ARBA" id="ARBA00005915"/>
    </source>
</evidence>
<dbReference type="Pfam" id="PF01368">
    <property type="entry name" value="DHH"/>
    <property type="match status" value="1"/>
</dbReference>
<dbReference type="GO" id="GO:0003676">
    <property type="term" value="F:nucleic acid binding"/>
    <property type="evidence" value="ECO:0007669"/>
    <property type="project" value="InterPro"/>
</dbReference>
<organism evidence="9 10">
    <name type="scientific">Candidatus Gottesmanbacteria bacterium RIFCSPLOWO2_01_FULL_43_11b</name>
    <dbReference type="NCBI Taxonomy" id="1798392"/>
    <lineage>
        <taxon>Bacteria</taxon>
        <taxon>Candidatus Gottesmaniibacteriota</taxon>
    </lineage>
</organism>
<keyword evidence="4" id="KW-0378">Hydrolase</keyword>
<evidence type="ECO:0000259" key="7">
    <source>
        <dbReference type="Pfam" id="PF02272"/>
    </source>
</evidence>
<dbReference type="Pfam" id="PF17768">
    <property type="entry name" value="RecJ_OB"/>
    <property type="match status" value="1"/>
</dbReference>
<dbReference type="InterPro" id="IPR041122">
    <property type="entry name" value="RecJ_OB"/>
</dbReference>
<name>A0A1F6AI13_9BACT</name>
<dbReference type="Gene3D" id="2.40.50.460">
    <property type="match status" value="1"/>
</dbReference>
<dbReference type="Gene3D" id="3.90.1640.30">
    <property type="match status" value="1"/>
</dbReference>
<comment type="similarity">
    <text evidence="1">Belongs to the RecJ family.</text>
</comment>
<evidence type="ECO:0000256" key="3">
    <source>
        <dbReference type="ARBA" id="ARBA00022722"/>
    </source>
</evidence>